<accession>G0GEX7</accession>
<dbReference type="GO" id="GO:0046872">
    <property type="term" value="F:metal ion binding"/>
    <property type="evidence" value="ECO:0007669"/>
    <property type="project" value="UniProtKB-KW"/>
</dbReference>
<dbReference type="PANTHER" id="PTHR42895:SF1">
    <property type="entry name" value="IRON-SULFUR CLUSTER PROTEIN"/>
    <property type="match status" value="1"/>
</dbReference>
<evidence type="ECO:0000256" key="1">
    <source>
        <dbReference type="ARBA" id="ARBA00022723"/>
    </source>
</evidence>
<sequence length="277" mass="30188">MKRTIITIDEDLCTGCGECIPNCPEGALQIIDGKARLISDLFCDGLGACIGHCPVGAISFEEREAEPYDERAVIANIVKQGPEVIRAHLTHLAEHGEEEYLSEAIAYLHEHHIPVPEYRPAVPHAFAGCPSSVARTIERAEEPSQISTPSALSQWPIQLHLVHPEAPFFRGAHLLVAADCTAFALGGFHPQLLAGRKLLIACPKLDEGQDVYLEKLSHLFTHARPASITVAIMEVPCCRGLLYLVEEALKRSGTEVPLSLTVVSIDGELISREQITL</sequence>
<evidence type="ECO:0000313" key="6">
    <source>
        <dbReference type="Proteomes" id="UP000007254"/>
    </source>
</evidence>
<keyword evidence="1" id="KW-0479">Metal-binding</keyword>
<dbReference type="PROSITE" id="PS00198">
    <property type="entry name" value="4FE4S_FER_1"/>
    <property type="match status" value="1"/>
</dbReference>
<dbReference type="EMBL" id="CP002903">
    <property type="protein sequence ID" value="AEJ62321.1"/>
    <property type="molecule type" value="Genomic_DNA"/>
</dbReference>
<evidence type="ECO:0000256" key="2">
    <source>
        <dbReference type="ARBA" id="ARBA00023004"/>
    </source>
</evidence>
<keyword evidence="3" id="KW-0411">Iron-sulfur</keyword>
<dbReference type="InterPro" id="IPR052911">
    <property type="entry name" value="Corrinoid_activation_enz"/>
</dbReference>
<protein>
    <submittedName>
        <fullName evidence="5">4Fe-4S ferredoxin iron-sulfur binding domain-containing protein</fullName>
    </submittedName>
</protein>
<dbReference type="InterPro" id="IPR017900">
    <property type="entry name" value="4Fe4S_Fe_S_CS"/>
</dbReference>
<evidence type="ECO:0000313" key="5">
    <source>
        <dbReference type="EMBL" id="AEJ62321.1"/>
    </source>
</evidence>
<dbReference type="GO" id="GO:0051536">
    <property type="term" value="F:iron-sulfur cluster binding"/>
    <property type="evidence" value="ECO:0007669"/>
    <property type="project" value="UniProtKB-KW"/>
</dbReference>
<feature type="domain" description="4Fe-4S ferredoxin-type" evidence="4">
    <location>
        <begin position="34"/>
        <end position="63"/>
    </location>
</feature>
<dbReference type="STRING" id="869211.Spith_2064"/>
<dbReference type="PANTHER" id="PTHR42895">
    <property type="entry name" value="IRON-SULFUR CLUSTER-BINDING PROTEIN-RELATED"/>
    <property type="match status" value="1"/>
</dbReference>
<feature type="domain" description="4Fe-4S ferredoxin-type" evidence="4">
    <location>
        <begin position="4"/>
        <end position="33"/>
    </location>
</feature>
<proteinExistence type="predicted"/>
<dbReference type="Proteomes" id="UP000007254">
    <property type="component" value="Chromosome"/>
</dbReference>
<dbReference type="Gene3D" id="3.30.70.20">
    <property type="match status" value="1"/>
</dbReference>
<name>G0GEX7_WINT7</name>
<keyword evidence="2" id="KW-0408">Iron</keyword>
<dbReference type="PROSITE" id="PS51379">
    <property type="entry name" value="4FE4S_FER_2"/>
    <property type="match status" value="2"/>
</dbReference>
<organism evidence="5 6">
    <name type="scientific">Winmispira thermophila (strain ATCC 700085 / DSM 6578 / Z-1203)</name>
    <name type="common">Spirochaeta thermophila</name>
    <dbReference type="NCBI Taxonomy" id="869211"/>
    <lineage>
        <taxon>Bacteria</taxon>
        <taxon>Pseudomonadati</taxon>
        <taxon>Spirochaetota</taxon>
        <taxon>Spirochaetia</taxon>
        <taxon>Winmispirales</taxon>
        <taxon>Winmispiraceae</taxon>
        <taxon>Winmispira</taxon>
    </lineage>
</organism>
<keyword evidence="6" id="KW-1185">Reference proteome</keyword>
<dbReference type="InterPro" id="IPR017896">
    <property type="entry name" value="4Fe4S_Fe-S-bd"/>
</dbReference>
<reference evidence="5 6" key="1">
    <citation type="submission" date="2011-06" db="EMBL/GenBank/DDBJ databases">
        <title>The complete genome of Spirochaeta thermophila DSM 6578.</title>
        <authorList>
            <consortium name="US DOE Joint Genome Institute (JGI-PGF)"/>
            <person name="Lucas S."/>
            <person name="Lapidus A."/>
            <person name="Bruce D."/>
            <person name="Goodwin L."/>
            <person name="Pitluck S."/>
            <person name="Peters L."/>
            <person name="Kyrpides N."/>
            <person name="Mavromatis K."/>
            <person name="Ivanova N."/>
            <person name="Mikailova N."/>
            <person name="Pagani I."/>
            <person name="Chertkov O."/>
            <person name="Detter J.C."/>
            <person name="Tapia R."/>
            <person name="Han C."/>
            <person name="Land M."/>
            <person name="Hauser L."/>
            <person name="Markowitz V."/>
            <person name="Cheng J.-F."/>
            <person name="Hugenholtz P."/>
            <person name="Woyke T."/>
            <person name="Wu D."/>
            <person name="Spring S."/>
            <person name="Merkhoffer B."/>
            <person name="Schneider S."/>
            <person name="Klenk H.-P."/>
            <person name="Eisen J.A."/>
        </authorList>
    </citation>
    <scope>NUCLEOTIDE SEQUENCE [LARGE SCALE GENOMIC DNA]</scope>
    <source>
        <strain evidence="6">ATCC 700085 / DSM 6578 / Z-1203</strain>
    </source>
</reference>
<evidence type="ECO:0000259" key="4">
    <source>
        <dbReference type="PROSITE" id="PS51379"/>
    </source>
</evidence>
<dbReference type="Pfam" id="PF13237">
    <property type="entry name" value="Fer4_10"/>
    <property type="match status" value="1"/>
</dbReference>
<dbReference type="HOGENOM" id="CLU_074768_0_0_12"/>
<dbReference type="RefSeq" id="WP_014625639.1">
    <property type="nucleotide sequence ID" value="NC_017583.1"/>
</dbReference>
<dbReference type="KEGG" id="stq:Spith_2064"/>
<dbReference type="SUPFAM" id="SSF54862">
    <property type="entry name" value="4Fe-4S ferredoxins"/>
    <property type="match status" value="1"/>
</dbReference>
<dbReference type="OrthoDB" id="9805142at2"/>
<gene>
    <name evidence="5" type="ordered locus">Spith_2064</name>
</gene>
<dbReference type="AlphaFoldDB" id="G0GEX7"/>
<evidence type="ECO:0000256" key="3">
    <source>
        <dbReference type="ARBA" id="ARBA00023014"/>
    </source>
</evidence>